<organism evidence="8 9">
    <name type="scientific">Ectothiorhodospira mobilis</name>
    <dbReference type="NCBI Taxonomy" id="195064"/>
    <lineage>
        <taxon>Bacteria</taxon>
        <taxon>Pseudomonadati</taxon>
        <taxon>Pseudomonadota</taxon>
        <taxon>Gammaproteobacteria</taxon>
        <taxon>Chromatiales</taxon>
        <taxon>Ectothiorhodospiraceae</taxon>
        <taxon>Ectothiorhodospira</taxon>
    </lineage>
</organism>
<dbReference type="InterPro" id="IPR002758">
    <property type="entry name" value="Cation_antiport_E"/>
</dbReference>
<gene>
    <name evidence="8" type="ORF">SAMN05421721_10311</name>
</gene>
<dbReference type="STRING" id="195064.SAMN05421721_10311"/>
<comment type="subcellular location">
    <subcellularLocation>
        <location evidence="1">Cell membrane</location>
        <topology evidence="1">Multi-pass membrane protein</topology>
    </subcellularLocation>
</comment>
<feature type="transmembrane region" description="Helical" evidence="7">
    <location>
        <begin position="40"/>
        <end position="59"/>
    </location>
</feature>
<keyword evidence="4 7" id="KW-0812">Transmembrane</keyword>
<dbReference type="PANTHER" id="PTHR34584:SF1">
    <property type="entry name" value="NA(+)_H(+) ANTIPORTER SUBUNIT E1"/>
    <property type="match status" value="1"/>
</dbReference>
<evidence type="ECO:0000256" key="1">
    <source>
        <dbReference type="ARBA" id="ARBA00004651"/>
    </source>
</evidence>
<dbReference type="Pfam" id="PF01899">
    <property type="entry name" value="MNHE"/>
    <property type="match status" value="1"/>
</dbReference>
<feature type="transmembrane region" description="Helical" evidence="7">
    <location>
        <begin position="15"/>
        <end position="33"/>
    </location>
</feature>
<evidence type="ECO:0000256" key="2">
    <source>
        <dbReference type="ARBA" id="ARBA00006228"/>
    </source>
</evidence>
<keyword evidence="3" id="KW-1003">Cell membrane</keyword>
<dbReference type="GO" id="GO:0005886">
    <property type="term" value="C:plasma membrane"/>
    <property type="evidence" value="ECO:0007669"/>
    <property type="project" value="UniProtKB-SubCell"/>
</dbReference>
<protein>
    <submittedName>
        <fullName evidence="8">Multisubunit potassium/proton antiporter, PhaE subunit</fullName>
    </submittedName>
</protein>
<keyword evidence="5 7" id="KW-1133">Transmembrane helix</keyword>
<dbReference type="RefSeq" id="WP_090483718.1">
    <property type="nucleotide sequence ID" value="NZ_FOUO01000003.1"/>
</dbReference>
<dbReference type="NCBIfam" id="NF006518">
    <property type="entry name" value="PRK08965.1-2"/>
    <property type="match status" value="1"/>
</dbReference>
<reference evidence="8 9" key="1">
    <citation type="submission" date="2016-10" db="EMBL/GenBank/DDBJ databases">
        <authorList>
            <person name="de Groot N.N."/>
        </authorList>
    </citation>
    <scope>NUCLEOTIDE SEQUENCE [LARGE SCALE GENOMIC DNA]</scope>
    <source>
        <strain evidence="8 9">DSM 4180</strain>
    </source>
</reference>
<dbReference type="EMBL" id="FOUO01000003">
    <property type="protein sequence ID" value="SFM33131.1"/>
    <property type="molecule type" value="Genomic_DNA"/>
</dbReference>
<name>A0A1I4PZ92_ECTMO</name>
<evidence type="ECO:0000256" key="3">
    <source>
        <dbReference type="ARBA" id="ARBA00022475"/>
    </source>
</evidence>
<proteinExistence type="inferred from homology"/>
<evidence type="ECO:0000313" key="9">
    <source>
        <dbReference type="Proteomes" id="UP000199556"/>
    </source>
</evidence>
<dbReference type="PIRSF" id="PIRSF019239">
    <property type="entry name" value="MrpE"/>
    <property type="match status" value="1"/>
</dbReference>
<dbReference type="OrthoDB" id="9807187at2"/>
<keyword evidence="9" id="KW-1185">Reference proteome</keyword>
<dbReference type="AlphaFoldDB" id="A0A1I4PZ92"/>
<dbReference type="PANTHER" id="PTHR34584">
    <property type="entry name" value="NA(+)/H(+) ANTIPORTER SUBUNIT E1"/>
    <property type="match status" value="1"/>
</dbReference>
<dbReference type="GO" id="GO:0008324">
    <property type="term" value="F:monoatomic cation transmembrane transporter activity"/>
    <property type="evidence" value="ECO:0007669"/>
    <property type="project" value="InterPro"/>
</dbReference>
<accession>A0A1I4PZ92</accession>
<sequence>MARTEHPGAGLRERWLPHPLMTLTLVVVWMLLLNGFSLGGLLLGAVLGVVIPIVTSHFWPGRPPLQAWDRALAFTALALWDVIVANVIVARLILFRDPATLASRWVRLPLELRSPEAITILAGTISLTPGTVSCDLSADGRALLVHCLDAPDAEAAVREMKTRYEARLKEIFP</sequence>
<evidence type="ECO:0000256" key="6">
    <source>
        <dbReference type="ARBA" id="ARBA00023136"/>
    </source>
</evidence>
<evidence type="ECO:0000256" key="7">
    <source>
        <dbReference type="SAM" id="Phobius"/>
    </source>
</evidence>
<keyword evidence="6 7" id="KW-0472">Membrane</keyword>
<dbReference type="Proteomes" id="UP000199556">
    <property type="component" value="Unassembled WGS sequence"/>
</dbReference>
<evidence type="ECO:0000256" key="4">
    <source>
        <dbReference type="ARBA" id="ARBA00022692"/>
    </source>
</evidence>
<evidence type="ECO:0000256" key="5">
    <source>
        <dbReference type="ARBA" id="ARBA00022989"/>
    </source>
</evidence>
<feature type="transmembrane region" description="Helical" evidence="7">
    <location>
        <begin position="71"/>
        <end position="94"/>
    </location>
</feature>
<comment type="similarity">
    <text evidence="2">Belongs to the CPA3 antiporters (TC 2.A.63) subunit E family.</text>
</comment>
<evidence type="ECO:0000313" key="8">
    <source>
        <dbReference type="EMBL" id="SFM33131.1"/>
    </source>
</evidence>